<evidence type="ECO:0000313" key="2">
    <source>
        <dbReference type="EMBL" id="MQN79959.1"/>
    </source>
</evidence>
<dbReference type="Proteomes" id="UP000480425">
    <property type="component" value="Unassembled WGS sequence"/>
</dbReference>
<feature type="domain" description="Endonuclease GajA/Old nuclease/RecF-like AAA" evidence="1">
    <location>
        <begin position="2"/>
        <end position="440"/>
    </location>
</feature>
<organism evidence="2 3">
    <name type="scientific">Segatella copri</name>
    <dbReference type="NCBI Taxonomy" id="165179"/>
    <lineage>
        <taxon>Bacteria</taxon>
        <taxon>Pseudomonadati</taxon>
        <taxon>Bacteroidota</taxon>
        <taxon>Bacteroidia</taxon>
        <taxon>Bacteroidales</taxon>
        <taxon>Prevotellaceae</taxon>
        <taxon>Segatella</taxon>
    </lineage>
</organism>
<dbReference type="RefSeq" id="WP_153122239.1">
    <property type="nucleotide sequence ID" value="NZ_VZCB01000027.1"/>
</dbReference>
<dbReference type="Pfam" id="PF13175">
    <property type="entry name" value="AAA_15"/>
    <property type="match status" value="1"/>
</dbReference>
<sequence length="499" mass="58096">MDNIRIKNYRCFDDTGAVDIKHITVLVGANSSGKSSFLKFFGLIKQSVSEFVRGFFLWQGPLIDFNDFDNVVKDRDKPIEVDFDIKNLPIYTDFKMFRGQVSDVHLHLEIGKDDPEREYDILQKMIISFDGNVFELNFNSDRSAYIVINGIRSLEIGDVIKWGLTNSLFPKIAFMPNKEGFDDERSFKIFKRMQDIIKKVSAKDERHIFFTPRYRYSFDKSLLKKYISRQGNGKLSEADIETMSNMAMYFSINTFLDSLNFYMLHLCKKMTYVMPLRAIVQRYYRYNNYAVDSIDADGGNLPMFFNGLSADAFKNFNEHWLLPIFKFELKLRSSGEGHVELLVKEKDKEERNLIDVGFGYTQILPILTILWKAIMMDCVATDEKDDFCKSHIIAIEQPELHLHPRFQGLFVDMLDKVIAICHKEKKDVRIIVETHSEVIVNRLGIKIMDDNSYLKTDDVNVMLFNAKEEGFDTDVISSSFNDEGYLTNWPFGFFSDNVY</sequence>
<name>A0A6G1TYG0_9BACT</name>
<dbReference type="InterPro" id="IPR027417">
    <property type="entry name" value="P-loop_NTPase"/>
</dbReference>
<dbReference type="Gene3D" id="3.40.50.300">
    <property type="entry name" value="P-loop containing nucleotide triphosphate hydrolases"/>
    <property type="match status" value="1"/>
</dbReference>
<gene>
    <name evidence="2" type="ORF">F7D73_03070</name>
</gene>
<dbReference type="InterPro" id="IPR051396">
    <property type="entry name" value="Bact_Antivir_Def_Nuclease"/>
</dbReference>
<dbReference type="PANTHER" id="PTHR43581:SF4">
    <property type="entry name" value="ATP_GTP PHOSPHATASE"/>
    <property type="match status" value="1"/>
</dbReference>
<evidence type="ECO:0000313" key="3">
    <source>
        <dbReference type="Proteomes" id="UP000480425"/>
    </source>
</evidence>
<dbReference type="AlphaFoldDB" id="A0A6G1TYG0"/>
<evidence type="ECO:0000259" key="1">
    <source>
        <dbReference type="Pfam" id="PF13175"/>
    </source>
</evidence>
<accession>A0A6G1TYG0</accession>
<dbReference type="EMBL" id="VZCB01000027">
    <property type="protein sequence ID" value="MQN79959.1"/>
    <property type="molecule type" value="Genomic_DNA"/>
</dbReference>
<dbReference type="InterPro" id="IPR041685">
    <property type="entry name" value="AAA_GajA/Old/RecF-like"/>
</dbReference>
<proteinExistence type="predicted"/>
<reference evidence="2 3" key="1">
    <citation type="submission" date="2019-09" db="EMBL/GenBank/DDBJ databases">
        <title>Distinct polysaccharide growth profiles of human intestinal Prevotella copri isolates.</title>
        <authorList>
            <person name="Fehlner-Peach H."/>
            <person name="Magnabosco C."/>
            <person name="Raghavan V."/>
            <person name="Scher J.U."/>
            <person name="Tett A."/>
            <person name="Cox L.M."/>
            <person name="Gottsegen C."/>
            <person name="Watters A."/>
            <person name="Wiltshire- Gordon J.D."/>
            <person name="Segata N."/>
            <person name="Bonneau R."/>
            <person name="Littman D.R."/>
        </authorList>
    </citation>
    <scope>NUCLEOTIDE SEQUENCE [LARGE SCALE GENOMIC DNA]</scope>
    <source>
        <strain evidence="3">iA622</strain>
    </source>
</reference>
<dbReference type="PANTHER" id="PTHR43581">
    <property type="entry name" value="ATP/GTP PHOSPHATASE"/>
    <property type="match status" value="1"/>
</dbReference>
<comment type="caution">
    <text evidence="2">The sequence shown here is derived from an EMBL/GenBank/DDBJ whole genome shotgun (WGS) entry which is preliminary data.</text>
</comment>
<protein>
    <submittedName>
        <fullName evidence="2">AAA family ATPase</fullName>
    </submittedName>
</protein>
<dbReference type="OrthoDB" id="9792800at2"/>
<dbReference type="SUPFAM" id="SSF52540">
    <property type="entry name" value="P-loop containing nucleoside triphosphate hydrolases"/>
    <property type="match status" value="1"/>
</dbReference>